<name>A0A0F9HMA3_9ZZZZ</name>
<dbReference type="PROSITE" id="PS50157">
    <property type="entry name" value="ZINC_FINGER_C2H2_2"/>
    <property type="match status" value="1"/>
</dbReference>
<reference evidence="2" key="1">
    <citation type="journal article" date="2015" name="Nature">
        <title>Complex archaea that bridge the gap between prokaryotes and eukaryotes.</title>
        <authorList>
            <person name="Spang A."/>
            <person name="Saw J.H."/>
            <person name="Jorgensen S.L."/>
            <person name="Zaremba-Niedzwiedzka K."/>
            <person name="Martijn J."/>
            <person name="Lind A.E."/>
            <person name="van Eijk R."/>
            <person name="Schleper C."/>
            <person name="Guy L."/>
            <person name="Ettema T.J."/>
        </authorList>
    </citation>
    <scope>NUCLEOTIDE SEQUENCE</scope>
</reference>
<comment type="caution">
    <text evidence="2">The sequence shown here is derived from an EMBL/GenBank/DDBJ whole genome shotgun (WGS) entry which is preliminary data.</text>
</comment>
<sequence>MREYFVGLQDLKVHDYLEGLIGNPLANQLTRIHLCSVCHDEFFSEKQLNNHVNAHKIEKVEA</sequence>
<dbReference type="InterPro" id="IPR036236">
    <property type="entry name" value="Znf_C2H2_sf"/>
</dbReference>
<dbReference type="SUPFAM" id="SSF57667">
    <property type="entry name" value="beta-beta-alpha zinc fingers"/>
    <property type="match status" value="1"/>
</dbReference>
<organism evidence="2">
    <name type="scientific">marine sediment metagenome</name>
    <dbReference type="NCBI Taxonomy" id="412755"/>
    <lineage>
        <taxon>unclassified sequences</taxon>
        <taxon>metagenomes</taxon>
        <taxon>ecological metagenomes</taxon>
    </lineage>
</organism>
<proteinExistence type="predicted"/>
<dbReference type="EMBL" id="LAZR01022156">
    <property type="protein sequence ID" value="KKL82850.1"/>
    <property type="molecule type" value="Genomic_DNA"/>
</dbReference>
<dbReference type="InterPro" id="IPR013087">
    <property type="entry name" value="Znf_C2H2_type"/>
</dbReference>
<feature type="domain" description="C2H2-type" evidence="1">
    <location>
        <begin position="33"/>
        <end position="60"/>
    </location>
</feature>
<dbReference type="PROSITE" id="PS00028">
    <property type="entry name" value="ZINC_FINGER_C2H2_1"/>
    <property type="match status" value="1"/>
</dbReference>
<evidence type="ECO:0000313" key="2">
    <source>
        <dbReference type="EMBL" id="KKL82850.1"/>
    </source>
</evidence>
<gene>
    <name evidence="2" type="ORF">LCGC14_1980640</name>
</gene>
<accession>A0A0F9HMA3</accession>
<dbReference type="AlphaFoldDB" id="A0A0F9HMA3"/>
<protein>
    <recommendedName>
        <fullName evidence="1">C2H2-type domain-containing protein</fullName>
    </recommendedName>
</protein>
<evidence type="ECO:0000259" key="1">
    <source>
        <dbReference type="PROSITE" id="PS50157"/>
    </source>
</evidence>